<dbReference type="KEGG" id="mbe:MBM_08158"/>
<sequence>MDEAGRSRVSERTVSRDGLEISERLIDGVPMDENNADHQKVLQDYLEIIQRIRVRDTTEGYDFNRVRDRRRAGDPIHYVYIDDFWFEDLPADMKAAWRKAEADLNEEQATAWQWAHLTGAERAAARDAEILERRLRKAAEQAQSNRYQDGHVPGKRYQEHAIDREVRDPVLDLPILEQIRVRQRMSGTAADHQLLGEQLQARENARAARHVLMDNAAHTAARRAMEWERINEEIRRRPAIVEEVAADPLLLTWNWTAAFIRRTWASTPLSFQVIFTVIFLVFTWSTLAYSYRFVFGLAFYIGSYTSTSLGNDLGALMACERVTKYDRPRLGDLAESAQRWFLLQKCLGTKAGFRRQGTLSESGWLVVDFLADPIGNSPLLSLIIYAICFFWVSPWVSNKVLRLHRYMTHAEAPFWAKVLWIVVVSSIAGLVACNDVGGALSSLLLSLTVGLTAAVFINVLLARLESVWEAAWSSLPLRPILALYQLSLRSGCHCCHYHCWEIIKNNDEKALGEHEHEHDDEEEKAARVLKAHSENGAEGFCREEEEEEISERGNRGSLQTPSNHRQQQLRTDLGLVSSGLGACPFCREKLPGSWKSVLRIGSQACPVPARISSEMSNLSMFLVDILGDMIFLPLTKRLFWVVPGVPTVLGYLLFNVISTILGMSAVMVLGYFLFPAVDDGVDLMRDVFWLRGSETWERFKRSAHIVARHLLLSRCVHMETGCDCFRHLMPLAELERLIDEAPAREPERELEAALTTINDTRTANTVLTAERDAWERRARDAEDQRRVCILEHQNYGRYQEANAHYRQRNSGLIREMADLRRRYNRERNERGLGPMFDEQPENLAEVNADLLRQISGLHDQLSGAGLGREPMSAAERTNARLHTDELEHRITRYVQQIEELEMRVAEVERQRSLTDDEEKASLRQRLTDVRNELRVVKSDMVEEELRRRKAEGELARLRDNVEAGGGDMDSDPPRRCDRCNTFRKDRNEQREIVTELRAQLAAAVQKTIDDTAILRTAVERLRRASRDVDGLPGSEESGLGDKGSPSTGREGIQLRRGRRKNAPEPTVTKDKDSMAPGPPRTSRSPSVASPTESEKSSGTSPVISENPIFWRIADRKCIEMFRRIQGYQKGLIKHGIDLSKSQQGGKNLELTVETIDSLRPSEAEAALTEFPILKKQRATLRAQLQALEAVWAAGQRWPKRARLGHGRIRNITHRSEY</sequence>
<feature type="transmembrane region" description="Helical" evidence="3">
    <location>
        <begin position="648"/>
        <end position="674"/>
    </location>
</feature>
<organism evidence="4 5">
    <name type="scientific">Marssonina brunnea f. sp. multigermtubi (strain MB_m1)</name>
    <name type="common">Marssonina leaf spot fungus</name>
    <dbReference type="NCBI Taxonomy" id="1072389"/>
    <lineage>
        <taxon>Eukaryota</taxon>
        <taxon>Fungi</taxon>
        <taxon>Dikarya</taxon>
        <taxon>Ascomycota</taxon>
        <taxon>Pezizomycotina</taxon>
        <taxon>Leotiomycetes</taxon>
        <taxon>Helotiales</taxon>
        <taxon>Drepanopezizaceae</taxon>
        <taxon>Drepanopeziza</taxon>
    </lineage>
</organism>
<reference evidence="4 5" key="1">
    <citation type="journal article" date="2012" name="BMC Genomics">
        <title>Sequencing the genome of Marssonina brunnea reveals fungus-poplar co-evolution.</title>
        <authorList>
            <person name="Zhu S."/>
            <person name="Cao Y.-Z."/>
            <person name="Jiang C."/>
            <person name="Tan B.-Y."/>
            <person name="Wang Z."/>
            <person name="Feng S."/>
            <person name="Zhang L."/>
            <person name="Su X.-H."/>
            <person name="Brejova B."/>
            <person name="Vinar T."/>
            <person name="Xu M."/>
            <person name="Wang M.-X."/>
            <person name="Zhang S.-G."/>
            <person name="Huang M.-R."/>
            <person name="Wu R."/>
            <person name="Zhou Y."/>
        </authorList>
    </citation>
    <scope>NUCLEOTIDE SEQUENCE [LARGE SCALE GENOMIC DNA]</scope>
    <source>
        <strain evidence="4 5">MB_m1</strain>
    </source>
</reference>
<protein>
    <submittedName>
        <fullName evidence="4">Uncharacterized protein</fullName>
    </submittedName>
</protein>
<feature type="transmembrane region" description="Helical" evidence="3">
    <location>
        <begin position="374"/>
        <end position="393"/>
    </location>
</feature>
<proteinExistence type="predicted"/>
<evidence type="ECO:0000256" key="1">
    <source>
        <dbReference type="SAM" id="Coils"/>
    </source>
</evidence>
<dbReference type="AlphaFoldDB" id="K1WNM5"/>
<keyword evidence="5" id="KW-1185">Reference proteome</keyword>
<evidence type="ECO:0000256" key="2">
    <source>
        <dbReference type="SAM" id="MobiDB-lite"/>
    </source>
</evidence>
<name>K1WNM5_MARBU</name>
<keyword evidence="1" id="KW-0175">Coiled coil</keyword>
<dbReference type="HOGENOM" id="CLU_269068_0_0_1"/>
<evidence type="ECO:0000313" key="5">
    <source>
        <dbReference type="Proteomes" id="UP000006753"/>
    </source>
</evidence>
<accession>K1WNM5</accession>
<feature type="transmembrane region" description="Helical" evidence="3">
    <location>
        <begin position="269"/>
        <end position="291"/>
    </location>
</feature>
<dbReference type="InParanoid" id="K1WNM5"/>
<feature type="region of interest" description="Disordered" evidence="2">
    <location>
        <begin position="1025"/>
        <end position="1102"/>
    </location>
</feature>
<evidence type="ECO:0000313" key="4">
    <source>
        <dbReference type="EMBL" id="EKD13957.1"/>
    </source>
</evidence>
<feature type="coiled-coil region" evidence="1">
    <location>
        <begin position="883"/>
        <end position="960"/>
    </location>
</feature>
<dbReference type="EMBL" id="JH921448">
    <property type="protein sequence ID" value="EKD13957.1"/>
    <property type="molecule type" value="Genomic_DNA"/>
</dbReference>
<dbReference type="OrthoDB" id="3563081at2759"/>
<keyword evidence="3" id="KW-1133">Transmembrane helix</keyword>
<feature type="compositionally biased region" description="Polar residues" evidence="2">
    <location>
        <begin position="1081"/>
        <end position="1102"/>
    </location>
</feature>
<keyword evidence="3" id="KW-0812">Transmembrane</keyword>
<dbReference type="GeneID" id="18764093"/>
<feature type="region of interest" description="Disordered" evidence="2">
    <location>
        <begin position="538"/>
        <end position="565"/>
    </location>
</feature>
<gene>
    <name evidence="4" type="ORF">MBM_08158</name>
</gene>
<feature type="transmembrane region" description="Helical" evidence="3">
    <location>
        <begin position="414"/>
        <end position="432"/>
    </location>
</feature>
<feature type="transmembrane region" description="Helical" evidence="3">
    <location>
        <begin position="438"/>
        <end position="461"/>
    </location>
</feature>
<keyword evidence="3" id="KW-0472">Membrane</keyword>
<evidence type="ECO:0000256" key="3">
    <source>
        <dbReference type="SAM" id="Phobius"/>
    </source>
</evidence>
<dbReference type="Proteomes" id="UP000006753">
    <property type="component" value="Unassembled WGS sequence"/>
</dbReference>
<feature type="coiled-coil region" evidence="1">
    <location>
        <begin position="764"/>
        <end position="829"/>
    </location>
</feature>